<proteinExistence type="inferred from homology"/>
<protein>
    <recommendedName>
        <fullName evidence="2">DNA-(apurinic or apyrimidinic site) lyase</fullName>
        <ecNumber evidence="2">4.2.99.18</ecNumber>
    </recommendedName>
</protein>
<reference evidence="12" key="1">
    <citation type="submission" date="2019-05" db="EMBL/GenBank/DDBJ databases">
        <title>Candidatus Nanohalobium constans, a novel model system to study the DPANN nano-sized archaea: genomic and physiological characterization of a nanoarchaeon co-cultured with its chitinotrophic host.</title>
        <authorList>
            <person name="La Cono V."/>
            <person name="Arcadi E."/>
            <person name="Crisafi F."/>
            <person name="Denaro R."/>
            <person name="La Spada G."/>
            <person name="Messina E."/>
            <person name="Smedile F."/>
            <person name="Toshchakov S.V."/>
            <person name="Shevchenko M.A."/>
            <person name="Golyshin P.N."/>
            <person name="Golyshina O.V."/>
            <person name="Ferrer M."/>
            <person name="Rohde M."/>
            <person name="Mushegian A."/>
            <person name="Sorokin D.Y."/>
            <person name="Giuliano L."/>
            <person name="Yakimov M.M."/>
        </authorList>
    </citation>
    <scope>NUCLEOTIDE SEQUENCE [LARGE SCALE GENOMIC DNA]</scope>
    <source>
        <strain evidence="12">LC1Nh</strain>
    </source>
</reference>
<dbReference type="PANTHER" id="PTHR10242:SF2">
    <property type="entry name" value="N-GLYCOSYLASE_DNA LYASE"/>
    <property type="match status" value="1"/>
</dbReference>
<dbReference type="Pfam" id="PF07934">
    <property type="entry name" value="OGG_N"/>
    <property type="match status" value="1"/>
</dbReference>
<sequence>METFSIPAEDFDLELTLTCGQTFCWHRTEGELYGEGSDRFYTFRKGKPLLVQQQGDKIVVETELERKKVEEALGIHHDLDEIFSTFPEDERLEKAYSELKGLRIVQDEFFPCLVSYLCSPQMRIPRIKQMHNDMAREFGEVREVNGIEMLRFPTQRELSRASEDELRELGVGYRAKYIVETLEILQEGFDHTELDSMSYEDAREHMKNLYGVGDKVADCVLLFSKNFHEAYPLDTWALQAIEKHYPEHHSDDYSETSQNLREHFGEYSGYAQEYIFHAARKGIIEV</sequence>
<dbReference type="EC" id="4.2.99.18" evidence="2"/>
<dbReference type="GO" id="GO:0003684">
    <property type="term" value="F:damaged DNA binding"/>
    <property type="evidence" value="ECO:0007669"/>
    <property type="project" value="InterPro"/>
</dbReference>
<dbReference type="GO" id="GO:0140078">
    <property type="term" value="F:class I DNA-(apurinic or apyrimidinic site) endonuclease activity"/>
    <property type="evidence" value="ECO:0007669"/>
    <property type="project" value="UniProtKB-EC"/>
</dbReference>
<organism evidence="11 12">
    <name type="scientific">Candidatus Nanohalobium constans</name>
    <dbReference type="NCBI Taxonomy" id="2565781"/>
    <lineage>
        <taxon>Archaea</taxon>
        <taxon>Candidatus Nanohalarchaeota</taxon>
        <taxon>Candidatus Nanohalobia</taxon>
        <taxon>Candidatus Nanohalobiales</taxon>
        <taxon>Candidatus Nanohalobiaceae</taxon>
        <taxon>Candidatus Nanohalobium</taxon>
    </lineage>
</organism>
<evidence type="ECO:0000313" key="12">
    <source>
        <dbReference type="Proteomes" id="UP000377803"/>
    </source>
</evidence>
<dbReference type="GO" id="GO:0006284">
    <property type="term" value="P:base-excision repair"/>
    <property type="evidence" value="ECO:0007669"/>
    <property type="project" value="InterPro"/>
</dbReference>
<keyword evidence="12" id="KW-1185">Reference proteome</keyword>
<dbReference type="Pfam" id="PF00730">
    <property type="entry name" value="HhH-GPD"/>
    <property type="match status" value="1"/>
</dbReference>
<dbReference type="SUPFAM" id="SSF55945">
    <property type="entry name" value="TATA-box binding protein-like"/>
    <property type="match status" value="1"/>
</dbReference>
<dbReference type="OrthoDB" id="14922at2157"/>
<dbReference type="AlphaFoldDB" id="A0A5Q0UIR6"/>
<dbReference type="KEGG" id="ncon:LC1Nh_1164"/>
<keyword evidence="5" id="KW-0234">DNA repair</keyword>
<feature type="domain" description="HhH-GPD" evidence="10">
    <location>
        <begin position="118"/>
        <end position="280"/>
    </location>
</feature>
<keyword evidence="4" id="KW-0378">Hydrolase</keyword>
<dbReference type="Gene3D" id="1.10.340.30">
    <property type="entry name" value="Hypothetical protein, domain 2"/>
    <property type="match status" value="1"/>
</dbReference>
<dbReference type="InterPro" id="IPR011257">
    <property type="entry name" value="DNA_glycosylase"/>
</dbReference>
<evidence type="ECO:0000256" key="2">
    <source>
        <dbReference type="ARBA" id="ARBA00012720"/>
    </source>
</evidence>
<accession>A0A5Q0UIR6</accession>
<keyword evidence="6 11" id="KW-0456">Lyase</keyword>
<keyword evidence="3" id="KW-0227">DNA damage</keyword>
<evidence type="ECO:0000256" key="1">
    <source>
        <dbReference type="ARBA" id="ARBA00010679"/>
    </source>
</evidence>
<dbReference type="EMBL" id="CP040089">
    <property type="protein sequence ID" value="QGA81030.1"/>
    <property type="molecule type" value="Genomic_DNA"/>
</dbReference>
<dbReference type="PANTHER" id="PTHR10242">
    <property type="entry name" value="8-OXOGUANINE DNA GLYCOSYLASE"/>
    <property type="match status" value="1"/>
</dbReference>
<evidence type="ECO:0000256" key="7">
    <source>
        <dbReference type="ARBA" id="ARBA00023268"/>
    </source>
</evidence>
<dbReference type="InterPro" id="IPR012904">
    <property type="entry name" value="OGG_N"/>
</dbReference>
<name>A0A5Q0UIR6_9ARCH</name>
<dbReference type="InterPro" id="IPR052054">
    <property type="entry name" value="Oxidative_DNA_repair_enzyme"/>
</dbReference>
<keyword evidence="7" id="KW-0511">Multifunctional enzyme</keyword>
<dbReference type="SUPFAM" id="SSF48150">
    <property type="entry name" value="DNA-glycosylase"/>
    <property type="match status" value="1"/>
</dbReference>
<evidence type="ECO:0000256" key="8">
    <source>
        <dbReference type="ARBA" id="ARBA00023295"/>
    </source>
</evidence>
<evidence type="ECO:0000259" key="10">
    <source>
        <dbReference type="SMART" id="SM00478"/>
    </source>
</evidence>
<dbReference type="InterPro" id="IPR003265">
    <property type="entry name" value="HhH-GPD_domain"/>
</dbReference>
<dbReference type="GeneID" id="42365562"/>
<dbReference type="InterPro" id="IPR023170">
    <property type="entry name" value="HhH_base_excis_C"/>
</dbReference>
<evidence type="ECO:0000256" key="3">
    <source>
        <dbReference type="ARBA" id="ARBA00022763"/>
    </source>
</evidence>
<dbReference type="RefSeq" id="WP_153550778.1">
    <property type="nucleotide sequence ID" value="NZ_CP040089.1"/>
</dbReference>
<dbReference type="Proteomes" id="UP000377803">
    <property type="component" value="Chromosome"/>
</dbReference>
<dbReference type="GO" id="GO:0008534">
    <property type="term" value="F:oxidized purine nucleobase lesion DNA N-glycosylase activity"/>
    <property type="evidence" value="ECO:0007669"/>
    <property type="project" value="InterPro"/>
</dbReference>
<dbReference type="CDD" id="cd00056">
    <property type="entry name" value="ENDO3c"/>
    <property type="match status" value="1"/>
</dbReference>
<evidence type="ECO:0000313" key="11">
    <source>
        <dbReference type="EMBL" id="QGA81030.1"/>
    </source>
</evidence>
<dbReference type="GO" id="GO:0006289">
    <property type="term" value="P:nucleotide-excision repair"/>
    <property type="evidence" value="ECO:0007669"/>
    <property type="project" value="InterPro"/>
</dbReference>
<gene>
    <name evidence="11" type="primary">ogg</name>
    <name evidence="11" type="ORF">LC1Nh_1164</name>
</gene>
<evidence type="ECO:0000256" key="5">
    <source>
        <dbReference type="ARBA" id="ARBA00023204"/>
    </source>
</evidence>
<evidence type="ECO:0000256" key="9">
    <source>
        <dbReference type="ARBA" id="ARBA00044632"/>
    </source>
</evidence>
<dbReference type="Gene3D" id="3.30.310.260">
    <property type="match status" value="1"/>
</dbReference>
<comment type="similarity">
    <text evidence="1">Belongs to the type-1 OGG1 family.</text>
</comment>
<evidence type="ECO:0000256" key="4">
    <source>
        <dbReference type="ARBA" id="ARBA00022801"/>
    </source>
</evidence>
<keyword evidence="8" id="KW-0326">Glycosidase</keyword>
<evidence type="ECO:0000256" key="6">
    <source>
        <dbReference type="ARBA" id="ARBA00023239"/>
    </source>
</evidence>
<comment type="catalytic activity">
    <reaction evidence="9">
        <text>2'-deoxyribonucleotide-(2'-deoxyribose 5'-phosphate)-2'-deoxyribonucleotide-DNA = a 3'-end 2'-deoxyribonucleotide-(2,3-dehydro-2,3-deoxyribose 5'-phosphate)-DNA + a 5'-end 5'-phospho-2'-deoxyribonucleoside-DNA + H(+)</text>
        <dbReference type="Rhea" id="RHEA:66592"/>
        <dbReference type="Rhea" id="RHEA-COMP:13180"/>
        <dbReference type="Rhea" id="RHEA-COMP:16897"/>
        <dbReference type="Rhea" id="RHEA-COMP:17067"/>
        <dbReference type="ChEBI" id="CHEBI:15378"/>
        <dbReference type="ChEBI" id="CHEBI:136412"/>
        <dbReference type="ChEBI" id="CHEBI:157695"/>
        <dbReference type="ChEBI" id="CHEBI:167181"/>
        <dbReference type="EC" id="4.2.99.18"/>
    </reaction>
</comment>
<dbReference type="SMART" id="SM00478">
    <property type="entry name" value="ENDO3c"/>
    <property type="match status" value="1"/>
</dbReference>
<dbReference type="Gene3D" id="1.10.1670.10">
    <property type="entry name" value="Helix-hairpin-Helix base-excision DNA repair enzymes (C-terminal)"/>
    <property type="match status" value="1"/>
</dbReference>